<dbReference type="EMBL" id="FNCV01000010">
    <property type="protein sequence ID" value="SDH70126.1"/>
    <property type="molecule type" value="Genomic_DNA"/>
</dbReference>
<proteinExistence type="predicted"/>
<comment type="catalytic activity">
    <reaction evidence="1">
        <text>Hydrolyzes the link between N-acetylmuramoyl residues and L-amino acid residues in certain cell-wall glycopeptides.</text>
        <dbReference type="EC" id="3.5.1.28"/>
    </reaction>
</comment>
<dbReference type="STRING" id="83401.SAMN05421742_11063"/>
<dbReference type="Gene3D" id="3.40.80.10">
    <property type="entry name" value="Peptidoglycan recognition protein-like"/>
    <property type="match status" value="1"/>
</dbReference>
<evidence type="ECO:0000313" key="6">
    <source>
        <dbReference type="EMBL" id="SDH70126.1"/>
    </source>
</evidence>
<dbReference type="GO" id="GO:0019867">
    <property type="term" value="C:outer membrane"/>
    <property type="evidence" value="ECO:0007669"/>
    <property type="project" value="TreeGrafter"/>
</dbReference>
<name>A0A1G8EJY5_9PROT</name>
<keyword evidence="7" id="KW-1185">Reference proteome</keyword>
<dbReference type="RefSeq" id="WP_092621053.1">
    <property type="nucleotide sequence ID" value="NZ_FNCV01000010.1"/>
</dbReference>
<dbReference type="GO" id="GO:0009254">
    <property type="term" value="P:peptidoglycan turnover"/>
    <property type="evidence" value="ECO:0007669"/>
    <property type="project" value="TreeGrafter"/>
</dbReference>
<dbReference type="EC" id="3.5.1.28" evidence="2"/>
<evidence type="ECO:0000256" key="4">
    <source>
        <dbReference type="ARBA" id="ARBA00023316"/>
    </source>
</evidence>
<evidence type="ECO:0000256" key="1">
    <source>
        <dbReference type="ARBA" id="ARBA00001561"/>
    </source>
</evidence>
<evidence type="ECO:0000256" key="2">
    <source>
        <dbReference type="ARBA" id="ARBA00011901"/>
    </source>
</evidence>
<evidence type="ECO:0000313" key="7">
    <source>
        <dbReference type="Proteomes" id="UP000217076"/>
    </source>
</evidence>
<dbReference type="GO" id="GO:0009253">
    <property type="term" value="P:peptidoglycan catabolic process"/>
    <property type="evidence" value="ECO:0007669"/>
    <property type="project" value="InterPro"/>
</dbReference>
<sequence length="226" mass="24783">MIHTPSPNHGPRPAGIAIDLLIVHYTGMTSARAALERLCDPVAQVSAHYLIEEDGTAHQLVPEERRAWHAGVAHWAGAGNINDRSIGIELVNPGHEFGYRPFPASQIDRLIELATAIRARHPIPVQRVIGHADVAPSRKQDPGELFPWPRLAEHGLGLWPDPDRPPPAELLTQPPEDLLRLIGYDTADLPASLCAFQRHFLPDHLSAQADPPTVRRLAQVAAAMRS</sequence>
<dbReference type="InterPro" id="IPR051206">
    <property type="entry name" value="NAMLAA_amidase_2"/>
</dbReference>
<dbReference type="PANTHER" id="PTHR30417">
    <property type="entry name" value="N-ACETYLMURAMOYL-L-ALANINE AMIDASE AMID"/>
    <property type="match status" value="1"/>
</dbReference>
<gene>
    <name evidence="6" type="ORF">SAMN05421742_11063</name>
</gene>
<dbReference type="SMART" id="SM00644">
    <property type="entry name" value="Ami_2"/>
    <property type="match status" value="1"/>
</dbReference>
<dbReference type="AlphaFoldDB" id="A0A1G8EJY5"/>
<evidence type="ECO:0000259" key="5">
    <source>
        <dbReference type="SMART" id="SM00644"/>
    </source>
</evidence>
<evidence type="ECO:0000256" key="3">
    <source>
        <dbReference type="ARBA" id="ARBA00022801"/>
    </source>
</evidence>
<dbReference type="Pfam" id="PF01510">
    <property type="entry name" value="Amidase_2"/>
    <property type="match status" value="1"/>
</dbReference>
<protein>
    <recommendedName>
        <fullName evidence="2">N-acetylmuramoyl-L-alanine amidase</fullName>
        <ecNumber evidence="2">3.5.1.28</ecNumber>
    </recommendedName>
</protein>
<dbReference type="GO" id="GO:0008745">
    <property type="term" value="F:N-acetylmuramoyl-L-alanine amidase activity"/>
    <property type="evidence" value="ECO:0007669"/>
    <property type="project" value="UniProtKB-EC"/>
</dbReference>
<dbReference type="InterPro" id="IPR036505">
    <property type="entry name" value="Amidase/PGRP_sf"/>
</dbReference>
<dbReference type="SUPFAM" id="SSF55846">
    <property type="entry name" value="N-acetylmuramoyl-L-alanine amidase-like"/>
    <property type="match status" value="1"/>
</dbReference>
<dbReference type="PANTHER" id="PTHR30417:SF1">
    <property type="entry name" value="N-ACETYLMURAMOYL-L-ALANINE AMIDASE AMID"/>
    <property type="match status" value="1"/>
</dbReference>
<feature type="domain" description="N-acetylmuramoyl-L-alanine amidase" evidence="5">
    <location>
        <begin position="6"/>
        <end position="143"/>
    </location>
</feature>
<dbReference type="Proteomes" id="UP000217076">
    <property type="component" value="Unassembled WGS sequence"/>
</dbReference>
<dbReference type="GO" id="GO:0071555">
    <property type="term" value="P:cell wall organization"/>
    <property type="evidence" value="ECO:0007669"/>
    <property type="project" value="UniProtKB-KW"/>
</dbReference>
<dbReference type="OrthoDB" id="9794842at2"/>
<organism evidence="6 7">
    <name type="scientific">Roseospirillum parvum</name>
    <dbReference type="NCBI Taxonomy" id="83401"/>
    <lineage>
        <taxon>Bacteria</taxon>
        <taxon>Pseudomonadati</taxon>
        <taxon>Pseudomonadota</taxon>
        <taxon>Alphaproteobacteria</taxon>
        <taxon>Rhodospirillales</taxon>
        <taxon>Rhodospirillaceae</taxon>
        <taxon>Roseospirillum</taxon>
    </lineage>
</organism>
<dbReference type="CDD" id="cd06583">
    <property type="entry name" value="PGRP"/>
    <property type="match status" value="1"/>
</dbReference>
<keyword evidence="3" id="KW-0378">Hydrolase</keyword>
<keyword evidence="4" id="KW-0961">Cell wall biogenesis/degradation</keyword>
<dbReference type="InterPro" id="IPR002502">
    <property type="entry name" value="Amidase_domain"/>
</dbReference>
<reference evidence="7" key="1">
    <citation type="submission" date="2016-10" db="EMBL/GenBank/DDBJ databases">
        <authorList>
            <person name="Varghese N."/>
            <person name="Submissions S."/>
        </authorList>
    </citation>
    <scope>NUCLEOTIDE SEQUENCE [LARGE SCALE GENOMIC DNA]</scope>
    <source>
        <strain evidence="7">930I</strain>
    </source>
</reference>
<accession>A0A1G8EJY5</accession>